<accession>A0A428UC32</accession>
<gene>
    <name evidence="1" type="ORF">CEP52_002744</name>
</gene>
<keyword evidence="2" id="KW-1185">Reference proteome</keyword>
<dbReference type="Proteomes" id="UP000287144">
    <property type="component" value="Unassembled WGS sequence"/>
</dbReference>
<dbReference type="EMBL" id="NKCK01000016">
    <property type="protein sequence ID" value="RSM11865.1"/>
    <property type="molecule type" value="Genomic_DNA"/>
</dbReference>
<comment type="caution">
    <text evidence="1">The sequence shown here is derived from an EMBL/GenBank/DDBJ whole genome shotgun (WGS) entry which is preliminary data.</text>
</comment>
<sequence length="213" mass="23797">MTGIHLSASSFSKKIHPLRKHNYNIPISTMPAIIINRSVVFGAGINLAALSPAQLRAIFGGLAAGGGGPAAARAVRPNVGRRGRWRPAGHGQNRRRAARYRRRFGRNRRPGRGRVVRGPRLLEGVYPAPDPLPSMSNHVDFHEPAGLAMTYIWRRPFAEDSREVLAYLGVDHENASSWSEILLTLCVGLPMWEYLDSRWHAESRHFHQQYGEP</sequence>
<reference evidence="1 2" key="1">
    <citation type="submission" date="2017-06" db="EMBL/GenBank/DDBJ databases">
        <title>Comparative genomic analysis of Ambrosia Fusariam Clade fungi.</title>
        <authorList>
            <person name="Stajich J.E."/>
            <person name="Carrillo J."/>
            <person name="Kijimoto T."/>
            <person name="Eskalen A."/>
            <person name="O'Donnell K."/>
            <person name="Kasson M."/>
        </authorList>
    </citation>
    <scope>NUCLEOTIDE SEQUENCE [LARGE SCALE GENOMIC DNA]</scope>
    <source>
        <strain evidence="1 2">NRRL62579</strain>
    </source>
</reference>
<protein>
    <submittedName>
        <fullName evidence="1">Uncharacterized protein</fullName>
    </submittedName>
</protein>
<name>A0A428UC32_9HYPO</name>
<proteinExistence type="predicted"/>
<evidence type="ECO:0000313" key="2">
    <source>
        <dbReference type="Proteomes" id="UP000287144"/>
    </source>
</evidence>
<dbReference type="AlphaFoldDB" id="A0A428UC32"/>
<organism evidence="1 2">
    <name type="scientific">Fusarium oligoseptatum</name>
    <dbReference type="NCBI Taxonomy" id="2604345"/>
    <lineage>
        <taxon>Eukaryota</taxon>
        <taxon>Fungi</taxon>
        <taxon>Dikarya</taxon>
        <taxon>Ascomycota</taxon>
        <taxon>Pezizomycotina</taxon>
        <taxon>Sordariomycetes</taxon>
        <taxon>Hypocreomycetidae</taxon>
        <taxon>Hypocreales</taxon>
        <taxon>Nectriaceae</taxon>
        <taxon>Fusarium</taxon>
        <taxon>Fusarium solani species complex</taxon>
    </lineage>
</organism>
<evidence type="ECO:0000313" key="1">
    <source>
        <dbReference type="EMBL" id="RSM11865.1"/>
    </source>
</evidence>